<feature type="domain" description="MPN" evidence="2">
    <location>
        <begin position="16"/>
        <end position="154"/>
    </location>
</feature>
<dbReference type="EMBL" id="BTFZ01000011">
    <property type="protein sequence ID" value="GMM37099.1"/>
    <property type="molecule type" value="Genomic_DNA"/>
</dbReference>
<keyword evidence="3" id="KW-0647">Proteasome</keyword>
<evidence type="ECO:0000259" key="2">
    <source>
        <dbReference type="PROSITE" id="PS50249"/>
    </source>
</evidence>
<dbReference type="Pfam" id="PF01398">
    <property type="entry name" value="JAB"/>
    <property type="match status" value="1"/>
</dbReference>
<evidence type="ECO:0000256" key="1">
    <source>
        <dbReference type="SAM" id="MobiDB-lite"/>
    </source>
</evidence>
<accession>A0AAV5QQV5</accession>
<dbReference type="PANTHER" id="PTHR10540">
    <property type="entry name" value="EUKARYOTIC TRANSLATION INITIATION FACTOR 3 SUBUNIT F-RELATED"/>
    <property type="match status" value="1"/>
</dbReference>
<sequence length="373" mass="42063">MSTKSSSVSSDINRTVSVAPLVLLSVVDHYNRTVKSTKKRCVGIILGENNANSEYIRVTNSFAVPFEEDDKNSNVFFLDHNYIDTMSEMFKKINAKERVIGWYHSGPKLKSSDLQINELFKKYHSDPVLLVINVNQDDKSSGLPTDAYLSVQEVKEDGTETEKTFVHIPSTIEAEEPEEIGVEHLLREIRDQAQGLLSVKIANQLKSLRGLDDRLKNIIGYLTKVLDNQLPINHLILGKLQNVFNLLPNLISASDLEAVVRQKREDGDVTMENTESPAAKFEMRDPEGNLQVTEFSDLNKALQIKTNDNLMIIYISSLINSIISFHDLIENKIENKNRILKNSGKGSDIEADDDKKEEKASNDKESEKKVSKK</sequence>
<dbReference type="InterPro" id="IPR024969">
    <property type="entry name" value="EIF3F/CSN6-like_C"/>
</dbReference>
<dbReference type="Proteomes" id="UP001360560">
    <property type="component" value="Unassembled WGS sequence"/>
</dbReference>
<evidence type="ECO:0000313" key="4">
    <source>
        <dbReference type="Proteomes" id="UP001360560"/>
    </source>
</evidence>
<dbReference type="GO" id="GO:0000502">
    <property type="term" value="C:proteasome complex"/>
    <property type="evidence" value="ECO:0007669"/>
    <property type="project" value="UniProtKB-KW"/>
</dbReference>
<dbReference type="GeneID" id="90075074"/>
<proteinExistence type="predicted"/>
<dbReference type="SMART" id="SM00232">
    <property type="entry name" value="JAB_MPN"/>
    <property type="match status" value="1"/>
</dbReference>
<feature type="compositionally biased region" description="Basic and acidic residues" evidence="1">
    <location>
        <begin position="353"/>
        <end position="373"/>
    </location>
</feature>
<comment type="caution">
    <text evidence="3">The sequence shown here is derived from an EMBL/GenBank/DDBJ whole genome shotgun (WGS) entry which is preliminary data.</text>
</comment>
<dbReference type="AlphaFoldDB" id="A0AAV5QQV5"/>
<dbReference type="Pfam" id="PF13012">
    <property type="entry name" value="MitMem_reg"/>
    <property type="match status" value="1"/>
</dbReference>
<dbReference type="GO" id="GO:0008237">
    <property type="term" value="F:metallopeptidase activity"/>
    <property type="evidence" value="ECO:0007669"/>
    <property type="project" value="InterPro"/>
</dbReference>
<dbReference type="Gene3D" id="3.40.140.10">
    <property type="entry name" value="Cytidine Deaminase, domain 2"/>
    <property type="match status" value="1"/>
</dbReference>
<name>A0AAV5QQV5_9ASCO</name>
<evidence type="ECO:0000313" key="3">
    <source>
        <dbReference type="EMBL" id="GMM37099.1"/>
    </source>
</evidence>
<dbReference type="InterPro" id="IPR037518">
    <property type="entry name" value="MPN"/>
</dbReference>
<dbReference type="GO" id="GO:0043161">
    <property type="term" value="P:proteasome-mediated ubiquitin-dependent protein catabolic process"/>
    <property type="evidence" value="ECO:0007669"/>
    <property type="project" value="TreeGrafter"/>
</dbReference>
<gene>
    <name evidence="3" type="ORF">DASC09_044240</name>
</gene>
<feature type="region of interest" description="Disordered" evidence="1">
    <location>
        <begin position="340"/>
        <end position="373"/>
    </location>
</feature>
<protein>
    <submittedName>
        <fullName evidence="3">Proteasome regulatory particle lid subunit</fullName>
    </submittedName>
</protein>
<dbReference type="PANTHER" id="PTHR10540:SF7">
    <property type="entry name" value="26S PROTEASOME NON-ATPASE REGULATORY SUBUNIT 7"/>
    <property type="match status" value="1"/>
</dbReference>
<dbReference type="RefSeq" id="XP_064854095.1">
    <property type="nucleotide sequence ID" value="XM_064998023.1"/>
</dbReference>
<reference evidence="3 4" key="1">
    <citation type="journal article" date="2023" name="Elife">
        <title>Identification of key yeast species and microbe-microbe interactions impacting larval growth of Drosophila in the wild.</title>
        <authorList>
            <person name="Mure A."/>
            <person name="Sugiura Y."/>
            <person name="Maeda R."/>
            <person name="Honda K."/>
            <person name="Sakurai N."/>
            <person name="Takahashi Y."/>
            <person name="Watada M."/>
            <person name="Katoh T."/>
            <person name="Gotoh A."/>
            <person name="Gotoh Y."/>
            <person name="Taniguchi I."/>
            <person name="Nakamura K."/>
            <person name="Hayashi T."/>
            <person name="Katayama T."/>
            <person name="Uemura T."/>
            <person name="Hattori Y."/>
        </authorList>
    </citation>
    <scope>NUCLEOTIDE SEQUENCE [LARGE SCALE GENOMIC DNA]</scope>
    <source>
        <strain evidence="3 4">SC-9</strain>
    </source>
</reference>
<organism evidence="3 4">
    <name type="scientific">Saccharomycopsis crataegensis</name>
    <dbReference type="NCBI Taxonomy" id="43959"/>
    <lineage>
        <taxon>Eukaryota</taxon>
        <taxon>Fungi</taxon>
        <taxon>Dikarya</taxon>
        <taxon>Ascomycota</taxon>
        <taxon>Saccharomycotina</taxon>
        <taxon>Saccharomycetes</taxon>
        <taxon>Saccharomycopsidaceae</taxon>
        <taxon>Saccharomycopsis</taxon>
    </lineage>
</organism>
<dbReference type="InterPro" id="IPR000555">
    <property type="entry name" value="JAMM/MPN+_dom"/>
</dbReference>
<keyword evidence="4" id="KW-1185">Reference proteome</keyword>
<dbReference type="PROSITE" id="PS50249">
    <property type="entry name" value="MPN"/>
    <property type="match status" value="1"/>
</dbReference>